<organism evidence="1 2">
    <name type="scientific">Lophiostoma macrostomum CBS 122681</name>
    <dbReference type="NCBI Taxonomy" id="1314788"/>
    <lineage>
        <taxon>Eukaryota</taxon>
        <taxon>Fungi</taxon>
        <taxon>Dikarya</taxon>
        <taxon>Ascomycota</taxon>
        <taxon>Pezizomycotina</taxon>
        <taxon>Dothideomycetes</taxon>
        <taxon>Pleosporomycetidae</taxon>
        <taxon>Pleosporales</taxon>
        <taxon>Lophiostomataceae</taxon>
        <taxon>Lophiostoma</taxon>
    </lineage>
</organism>
<dbReference type="AlphaFoldDB" id="A0A6A6TGH1"/>
<dbReference type="Proteomes" id="UP000799324">
    <property type="component" value="Unassembled WGS sequence"/>
</dbReference>
<name>A0A6A6TGH1_9PLEO</name>
<evidence type="ECO:0000313" key="2">
    <source>
        <dbReference type="Proteomes" id="UP000799324"/>
    </source>
</evidence>
<reference evidence="1" key="1">
    <citation type="journal article" date="2020" name="Stud. Mycol.">
        <title>101 Dothideomycetes genomes: a test case for predicting lifestyles and emergence of pathogens.</title>
        <authorList>
            <person name="Haridas S."/>
            <person name="Albert R."/>
            <person name="Binder M."/>
            <person name="Bloem J."/>
            <person name="Labutti K."/>
            <person name="Salamov A."/>
            <person name="Andreopoulos B."/>
            <person name="Baker S."/>
            <person name="Barry K."/>
            <person name="Bills G."/>
            <person name="Bluhm B."/>
            <person name="Cannon C."/>
            <person name="Castanera R."/>
            <person name="Culley D."/>
            <person name="Daum C."/>
            <person name="Ezra D."/>
            <person name="Gonzalez J."/>
            <person name="Henrissat B."/>
            <person name="Kuo A."/>
            <person name="Liang C."/>
            <person name="Lipzen A."/>
            <person name="Lutzoni F."/>
            <person name="Magnuson J."/>
            <person name="Mondo S."/>
            <person name="Nolan M."/>
            <person name="Ohm R."/>
            <person name="Pangilinan J."/>
            <person name="Park H.-J."/>
            <person name="Ramirez L."/>
            <person name="Alfaro M."/>
            <person name="Sun H."/>
            <person name="Tritt A."/>
            <person name="Yoshinaga Y."/>
            <person name="Zwiers L.-H."/>
            <person name="Turgeon B."/>
            <person name="Goodwin S."/>
            <person name="Spatafora J."/>
            <person name="Crous P."/>
            <person name="Grigoriev I."/>
        </authorList>
    </citation>
    <scope>NUCLEOTIDE SEQUENCE</scope>
    <source>
        <strain evidence="1">CBS 122681</strain>
    </source>
</reference>
<dbReference type="EMBL" id="MU004315">
    <property type="protein sequence ID" value="KAF2658431.1"/>
    <property type="molecule type" value="Genomic_DNA"/>
</dbReference>
<evidence type="ECO:0000313" key="1">
    <source>
        <dbReference type="EMBL" id="KAF2658431.1"/>
    </source>
</evidence>
<sequence>MDGSPLTTYHSVLGMGAYDKREKLTWYRALEDRQVKRMEPLCDSASDCVRRALRWRNWLVFAVSVACASISIRGSRRLLQHHNTTLTYTLTRPSKPCDAPTFNQLREAMSFFRNTYRQMKEASKRCIRGDDRRQYDKLEGPNFEELSPDQCLKWNLYELGLLPWEGLPSELQAGYPWNETYTAREEMEKQQERKK</sequence>
<protein>
    <submittedName>
        <fullName evidence="1">Uncharacterized protein</fullName>
    </submittedName>
</protein>
<accession>A0A6A6TGH1</accession>
<gene>
    <name evidence="1" type="ORF">K491DRAFT_269167</name>
</gene>
<proteinExistence type="predicted"/>
<keyword evidence="2" id="KW-1185">Reference proteome</keyword>